<comment type="caution">
    <text evidence="3">The sequence shown here is derived from an EMBL/GenBank/DDBJ whole genome shotgun (WGS) entry which is preliminary data.</text>
</comment>
<accession>A0A545T0A7</accession>
<dbReference type="InterPro" id="IPR004360">
    <property type="entry name" value="Glyas_Fos-R_dOase_dom"/>
</dbReference>
<dbReference type="Proteomes" id="UP000315252">
    <property type="component" value="Unassembled WGS sequence"/>
</dbReference>
<sequence length="154" mass="17022">MKAKKSGKSEKPKAKKQSQSQDKPGEASQSDPLLGPVAAVRIFSQRFDEALGFYRDSLRFPLLYEAEGVALFSTGNCDLVLESLELGDLEHRSLTGRFVGVSFRVPDAFDAYEKLQQRGVRFDEPPELQEWGGTTAHFFDPDGNILTLVSGPRG</sequence>
<keyword evidence="4" id="KW-1185">Reference proteome</keyword>
<dbReference type="EMBL" id="VHSH01000016">
    <property type="protein sequence ID" value="TQV70654.1"/>
    <property type="molecule type" value="Genomic_DNA"/>
</dbReference>
<protein>
    <recommendedName>
        <fullName evidence="2">VOC domain-containing protein</fullName>
    </recommendedName>
</protein>
<evidence type="ECO:0000313" key="4">
    <source>
        <dbReference type="Proteomes" id="UP000315252"/>
    </source>
</evidence>
<name>A0A545T0A7_9PROT</name>
<dbReference type="OrthoDB" id="9796521at2"/>
<dbReference type="InterPro" id="IPR029068">
    <property type="entry name" value="Glyas_Bleomycin-R_OHBP_Dase"/>
</dbReference>
<evidence type="ECO:0000259" key="2">
    <source>
        <dbReference type="PROSITE" id="PS51819"/>
    </source>
</evidence>
<dbReference type="AlphaFoldDB" id="A0A545T0A7"/>
<feature type="domain" description="VOC" evidence="2">
    <location>
        <begin position="36"/>
        <end position="151"/>
    </location>
</feature>
<dbReference type="SUPFAM" id="SSF54593">
    <property type="entry name" value="Glyoxalase/Bleomycin resistance protein/Dihydroxybiphenyl dioxygenase"/>
    <property type="match status" value="1"/>
</dbReference>
<organism evidence="3 4">
    <name type="scientific">Denitrobaculum tricleocarpae</name>
    <dbReference type="NCBI Taxonomy" id="2591009"/>
    <lineage>
        <taxon>Bacteria</taxon>
        <taxon>Pseudomonadati</taxon>
        <taxon>Pseudomonadota</taxon>
        <taxon>Alphaproteobacteria</taxon>
        <taxon>Rhodospirillales</taxon>
        <taxon>Rhodospirillaceae</taxon>
        <taxon>Denitrobaculum</taxon>
    </lineage>
</organism>
<evidence type="ECO:0000313" key="3">
    <source>
        <dbReference type="EMBL" id="TQV70654.1"/>
    </source>
</evidence>
<dbReference type="RefSeq" id="WP_142899723.1">
    <property type="nucleotide sequence ID" value="NZ_ML660067.1"/>
</dbReference>
<evidence type="ECO:0000256" key="1">
    <source>
        <dbReference type="SAM" id="MobiDB-lite"/>
    </source>
</evidence>
<dbReference type="Gene3D" id="3.10.180.10">
    <property type="entry name" value="2,3-Dihydroxybiphenyl 1,2-Dioxygenase, domain 1"/>
    <property type="match status" value="1"/>
</dbReference>
<proteinExistence type="predicted"/>
<dbReference type="InterPro" id="IPR037523">
    <property type="entry name" value="VOC_core"/>
</dbReference>
<reference evidence="3 4" key="1">
    <citation type="submission" date="2019-06" db="EMBL/GenBank/DDBJ databases">
        <title>Whole genome sequence for Rhodospirillaceae sp. R148.</title>
        <authorList>
            <person name="Wang G."/>
        </authorList>
    </citation>
    <scope>NUCLEOTIDE SEQUENCE [LARGE SCALE GENOMIC DNA]</scope>
    <source>
        <strain evidence="3 4">R148</strain>
    </source>
</reference>
<feature type="region of interest" description="Disordered" evidence="1">
    <location>
        <begin position="1"/>
        <end position="32"/>
    </location>
</feature>
<gene>
    <name evidence="3" type="ORF">FKG95_27750</name>
</gene>
<dbReference type="PROSITE" id="PS51819">
    <property type="entry name" value="VOC"/>
    <property type="match status" value="1"/>
</dbReference>
<dbReference type="Pfam" id="PF00903">
    <property type="entry name" value="Glyoxalase"/>
    <property type="match status" value="1"/>
</dbReference>